<dbReference type="Pfam" id="PF18912">
    <property type="entry name" value="DZR_2"/>
    <property type="match status" value="1"/>
</dbReference>
<comment type="caution">
    <text evidence="3">The sequence shown here is derived from an EMBL/GenBank/DDBJ whole genome shotgun (WGS) entry which is preliminary data.</text>
</comment>
<dbReference type="PANTHER" id="PTHR47505">
    <property type="entry name" value="DNA UTILIZATION PROTEIN YHGH"/>
    <property type="match status" value="1"/>
</dbReference>
<keyword evidence="3" id="KW-0328">Glycosyltransferase</keyword>
<sequence length="243" mass="26263">MLAEAFQTAVRLVYPARCTLCGAVVDSDFGLCGPCWRDTPFISGLVCDTCGVPLPGEVHAGVEHCDDCLRMARPWAQGRAAMRYHENGRKLVLMLKHGDRHDVVRPAAKWMARAAQTLLRPDTLIAPIPLHWGRMLSRRFNQSALLAQGLARETGLPWCPDLLTRPKRTQSLKGLSVEARHAMLTDAIRVTARHLGLIAGRPILIVDDVMTSGATLSVAAQACISAGSGDVSVVTLARAAKDA</sequence>
<dbReference type="Proteomes" id="UP000030021">
    <property type="component" value="Unassembled WGS sequence"/>
</dbReference>
<dbReference type="eggNOG" id="COG1040">
    <property type="taxonomic scope" value="Bacteria"/>
</dbReference>
<dbReference type="HOGENOM" id="CLU_054549_0_0_5"/>
<dbReference type="InterPro" id="IPR000836">
    <property type="entry name" value="PRTase_dom"/>
</dbReference>
<dbReference type="PANTHER" id="PTHR47505:SF1">
    <property type="entry name" value="DNA UTILIZATION PROTEIN YHGH"/>
    <property type="match status" value="1"/>
</dbReference>
<proteinExistence type="inferred from homology"/>
<dbReference type="EMBL" id="AONH01000001">
    <property type="protein sequence ID" value="KGM89562.1"/>
    <property type="molecule type" value="Genomic_DNA"/>
</dbReference>
<protein>
    <submittedName>
        <fullName evidence="3">Putative amidophosphoribosyltransferase</fullName>
    </submittedName>
</protein>
<feature type="domain" description="Double zinc ribbon" evidence="2">
    <location>
        <begin position="10"/>
        <end position="69"/>
    </location>
</feature>
<keyword evidence="3" id="KW-0808">Transferase</keyword>
<dbReference type="AlphaFoldDB" id="A0A0A0HP08"/>
<dbReference type="InterPro" id="IPR051910">
    <property type="entry name" value="ComF/GntX_DNA_util-trans"/>
</dbReference>
<dbReference type="InterPro" id="IPR044005">
    <property type="entry name" value="DZR_2"/>
</dbReference>
<accession>A0A0A0HP08</accession>
<dbReference type="GO" id="GO:0016757">
    <property type="term" value="F:glycosyltransferase activity"/>
    <property type="evidence" value="ECO:0007669"/>
    <property type="project" value="UniProtKB-KW"/>
</dbReference>
<reference evidence="3 4" key="1">
    <citation type="submission" date="2013-01" db="EMBL/GenBank/DDBJ databases">
        <authorList>
            <person name="Fiebig A."/>
            <person name="Goeker M."/>
            <person name="Klenk H.-P.P."/>
        </authorList>
    </citation>
    <scope>NUCLEOTIDE SEQUENCE [LARGE SCALE GENOMIC DNA]</scope>
    <source>
        <strain evidence="3 4">DSM 17069</strain>
    </source>
</reference>
<name>A0A0A0HP08_9RHOB</name>
<evidence type="ECO:0000259" key="2">
    <source>
        <dbReference type="Pfam" id="PF18912"/>
    </source>
</evidence>
<evidence type="ECO:0000256" key="1">
    <source>
        <dbReference type="ARBA" id="ARBA00008007"/>
    </source>
</evidence>
<dbReference type="SUPFAM" id="SSF53271">
    <property type="entry name" value="PRTase-like"/>
    <property type="match status" value="1"/>
</dbReference>
<dbReference type="CDD" id="cd06223">
    <property type="entry name" value="PRTases_typeI"/>
    <property type="match status" value="1"/>
</dbReference>
<gene>
    <name evidence="3" type="ORF">rosmuc_00155</name>
</gene>
<dbReference type="InterPro" id="IPR029057">
    <property type="entry name" value="PRTase-like"/>
</dbReference>
<comment type="similarity">
    <text evidence="1">Belongs to the ComF/GntX family.</text>
</comment>
<dbReference type="PATRIC" id="fig|1288298.3.peg.153"/>
<dbReference type="Gene3D" id="3.40.50.2020">
    <property type="match status" value="1"/>
</dbReference>
<evidence type="ECO:0000313" key="4">
    <source>
        <dbReference type="Proteomes" id="UP000030021"/>
    </source>
</evidence>
<organism evidence="3 4">
    <name type="scientific">Roseovarius mucosus DSM 17069</name>
    <dbReference type="NCBI Taxonomy" id="1288298"/>
    <lineage>
        <taxon>Bacteria</taxon>
        <taxon>Pseudomonadati</taxon>
        <taxon>Pseudomonadota</taxon>
        <taxon>Alphaproteobacteria</taxon>
        <taxon>Rhodobacterales</taxon>
        <taxon>Roseobacteraceae</taxon>
        <taxon>Roseovarius</taxon>
    </lineage>
</organism>
<evidence type="ECO:0000313" key="3">
    <source>
        <dbReference type="EMBL" id="KGM89562.1"/>
    </source>
</evidence>
<dbReference type="RefSeq" id="WP_245875236.1">
    <property type="nucleotide sequence ID" value="NZ_KN293991.1"/>
</dbReference>
<dbReference type="STRING" id="215743.ROSMUCSMR3_02099"/>